<evidence type="ECO:0000256" key="3">
    <source>
        <dbReference type="ARBA" id="ARBA00022692"/>
    </source>
</evidence>
<dbReference type="Pfam" id="PF01594">
    <property type="entry name" value="AI-2E_transport"/>
    <property type="match status" value="1"/>
</dbReference>
<comment type="caution">
    <text evidence="8">The sequence shown here is derived from an EMBL/GenBank/DDBJ whole genome shotgun (WGS) entry which is preliminary data.</text>
</comment>
<feature type="transmembrane region" description="Helical" evidence="7">
    <location>
        <begin position="222"/>
        <end position="250"/>
    </location>
</feature>
<feature type="transmembrane region" description="Helical" evidence="7">
    <location>
        <begin position="54"/>
        <end position="74"/>
    </location>
</feature>
<keyword evidence="3 7" id="KW-0812">Transmembrane</keyword>
<reference evidence="8 9" key="1">
    <citation type="submission" date="2020-08" db="EMBL/GenBank/DDBJ databases">
        <title>Genomic Encyclopedia of Type Strains, Phase IV (KMG-IV): sequencing the most valuable type-strain genomes for metagenomic binning, comparative biology and taxonomic classification.</title>
        <authorList>
            <person name="Goeker M."/>
        </authorList>
    </citation>
    <scope>NUCLEOTIDE SEQUENCE [LARGE SCALE GENOMIC DNA]</scope>
    <source>
        <strain evidence="8 9">YC6723</strain>
    </source>
</reference>
<dbReference type="EMBL" id="JACIEV010000011">
    <property type="protein sequence ID" value="MBB4155355.1"/>
    <property type="molecule type" value="Genomic_DNA"/>
</dbReference>
<name>A0A840FQ03_9SPHN</name>
<dbReference type="RefSeq" id="WP_183986772.1">
    <property type="nucleotide sequence ID" value="NZ_JACIEV010000011.1"/>
</dbReference>
<evidence type="ECO:0000256" key="4">
    <source>
        <dbReference type="ARBA" id="ARBA00022989"/>
    </source>
</evidence>
<dbReference type="InterPro" id="IPR002549">
    <property type="entry name" value="AI-2E-like"/>
</dbReference>
<comment type="similarity">
    <text evidence="2">Belongs to the autoinducer-2 exporter (AI-2E) (TC 2.A.86) family.</text>
</comment>
<evidence type="ECO:0000256" key="6">
    <source>
        <dbReference type="SAM" id="MobiDB-lite"/>
    </source>
</evidence>
<dbReference type="GO" id="GO:0016020">
    <property type="term" value="C:membrane"/>
    <property type="evidence" value="ECO:0007669"/>
    <property type="project" value="UniProtKB-SubCell"/>
</dbReference>
<dbReference type="PANTHER" id="PTHR21716">
    <property type="entry name" value="TRANSMEMBRANE PROTEIN"/>
    <property type="match status" value="1"/>
</dbReference>
<protein>
    <submittedName>
        <fullName evidence="8">Putative PurR-regulated permease PerM</fullName>
    </submittedName>
</protein>
<keyword evidence="4 7" id="KW-1133">Transmembrane helix</keyword>
<dbReference type="PANTHER" id="PTHR21716:SF62">
    <property type="entry name" value="TRANSPORT PROTEIN YDBI-RELATED"/>
    <property type="match status" value="1"/>
</dbReference>
<feature type="transmembrane region" description="Helical" evidence="7">
    <location>
        <begin position="166"/>
        <end position="182"/>
    </location>
</feature>
<organism evidence="8 9">
    <name type="scientific">Sphingomonas jinjuensis</name>
    <dbReference type="NCBI Taxonomy" id="535907"/>
    <lineage>
        <taxon>Bacteria</taxon>
        <taxon>Pseudomonadati</taxon>
        <taxon>Pseudomonadota</taxon>
        <taxon>Alphaproteobacteria</taxon>
        <taxon>Sphingomonadales</taxon>
        <taxon>Sphingomonadaceae</taxon>
        <taxon>Sphingomonas</taxon>
    </lineage>
</organism>
<feature type="transmembrane region" description="Helical" evidence="7">
    <location>
        <begin position="281"/>
        <end position="300"/>
    </location>
</feature>
<feature type="transmembrane region" description="Helical" evidence="7">
    <location>
        <begin position="312"/>
        <end position="345"/>
    </location>
</feature>
<feature type="region of interest" description="Disordered" evidence="6">
    <location>
        <begin position="1"/>
        <end position="22"/>
    </location>
</feature>
<evidence type="ECO:0000256" key="5">
    <source>
        <dbReference type="ARBA" id="ARBA00023136"/>
    </source>
</evidence>
<evidence type="ECO:0000256" key="2">
    <source>
        <dbReference type="ARBA" id="ARBA00009773"/>
    </source>
</evidence>
<dbReference type="AlphaFoldDB" id="A0A840FQ03"/>
<proteinExistence type="inferred from homology"/>
<feature type="transmembrane region" description="Helical" evidence="7">
    <location>
        <begin position="256"/>
        <end position="274"/>
    </location>
</feature>
<sequence>MSDDEPRPSAPPDTAPPRGRLAPDADDARFIRRLLYILLIGGVAAALYRAGNLLILVFGSMLGAIAIHSVAALYRDKLGVPKKPALGLGMATAIGFVAFLFWLFGVQFREQLNVLVERLPSLLDQLAAYLSQSPVGAKFVDAVRQAYAGSRVAQDVGGLVQGAGELLLNFILLLVGALFFAGDPKLYERGFLYLIPPSKRQAAEDALFDVGSVLRLWLRSSLILMTSMGVLIGLGLWFSGVPSAAALGLLAGLSEFIPYVGPTAAMLPALGLAATKGTGPLIGALATYAIVRLIQTNFITPYVQKRVIAIPPAITVFAIIGIGVIFGIFGLFFSAALLVVIYTLVRSLYLREVLGEDIPRARHRTLLGVDSPERDSAGKLD</sequence>
<comment type="subcellular location">
    <subcellularLocation>
        <location evidence="1">Membrane</location>
        <topology evidence="1">Multi-pass membrane protein</topology>
    </subcellularLocation>
</comment>
<evidence type="ECO:0000313" key="9">
    <source>
        <dbReference type="Proteomes" id="UP000529795"/>
    </source>
</evidence>
<accession>A0A840FQ03</accession>
<gene>
    <name evidence="8" type="ORF">GGQ80_003275</name>
</gene>
<keyword evidence="5 7" id="KW-0472">Membrane</keyword>
<dbReference type="GO" id="GO:0055085">
    <property type="term" value="P:transmembrane transport"/>
    <property type="evidence" value="ECO:0007669"/>
    <property type="project" value="TreeGrafter"/>
</dbReference>
<evidence type="ECO:0000313" key="8">
    <source>
        <dbReference type="EMBL" id="MBB4155355.1"/>
    </source>
</evidence>
<dbReference type="Proteomes" id="UP000529795">
    <property type="component" value="Unassembled WGS sequence"/>
</dbReference>
<evidence type="ECO:0000256" key="1">
    <source>
        <dbReference type="ARBA" id="ARBA00004141"/>
    </source>
</evidence>
<keyword evidence="9" id="KW-1185">Reference proteome</keyword>
<feature type="transmembrane region" description="Helical" evidence="7">
    <location>
        <begin position="86"/>
        <end position="105"/>
    </location>
</feature>
<feature type="transmembrane region" description="Helical" evidence="7">
    <location>
        <begin position="30"/>
        <end position="48"/>
    </location>
</feature>
<evidence type="ECO:0000256" key="7">
    <source>
        <dbReference type="SAM" id="Phobius"/>
    </source>
</evidence>